<evidence type="ECO:0000256" key="7">
    <source>
        <dbReference type="ARBA" id="ARBA00022990"/>
    </source>
</evidence>
<evidence type="ECO:0000256" key="3">
    <source>
        <dbReference type="ARBA" id="ARBA00004906"/>
    </source>
</evidence>
<evidence type="ECO:0000256" key="12">
    <source>
        <dbReference type="ARBA" id="ARBA00060803"/>
    </source>
</evidence>
<evidence type="ECO:0000256" key="9">
    <source>
        <dbReference type="ARBA" id="ARBA00023163"/>
    </source>
</evidence>
<dbReference type="CDD" id="cd01788">
    <property type="entry name" value="Ubl_ElonginB"/>
    <property type="match status" value="1"/>
</dbReference>
<evidence type="ECO:0000256" key="11">
    <source>
        <dbReference type="ARBA" id="ARBA00054216"/>
    </source>
</evidence>
<sequence>MDVFLMIRRHKTTIFTDAKESTTVYELKRIVEGILKRPPEDQRLYKDDVLLNDSQTLGNCGFTNQTARPQAPATVGLAFRLSDDSFEQLRIEPFSTPPELPDVMKPQDSGSTANEQALLQSTADMGAKVLHTGTTTSRPQEEETAEPWEQLDAVDSAAVKYIADLLQSSKSRARMAGRARLSLSHTVLLSLTLLSKRVSYRSVSRRFHLEKGNIHRIFFSFCERVNMLEEKQIRWPVGREAVEALFPLFSPEDEEGVQKAPQVLGVLGCTQIPIRLPIGKHDVESTVAEVKRMKKEAHPDSWLNLELVCDHTGHFLHCRISKGSDMDRGITLRDKLKQHPELMPPGSCLVARAGYPLTTQILTPYTRSHSLQEELFNKTLEEHFQILDQAVANLRTRFQRLRYLDIGNYERARAVVLTACVLHNVFLDMGQVIQGEVKKEEPIIQEGEGEVDDEGVCRRDAISDLLFKSFDSERT</sequence>
<dbReference type="GO" id="GO:0030891">
    <property type="term" value="C:VCB complex"/>
    <property type="evidence" value="ECO:0007669"/>
    <property type="project" value="InterPro"/>
</dbReference>
<reference evidence="20" key="1">
    <citation type="submission" date="2025-08" db="UniProtKB">
        <authorList>
            <consortium name="Ensembl"/>
        </authorList>
    </citation>
    <scope>IDENTIFICATION</scope>
</reference>
<evidence type="ECO:0000256" key="4">
    <source>
        <dbReference type="ARBA" id="ARBA00022553"/>
    </source>
</evidence>
<keyword evidence="21" id="KW-1185">Reference proteome</keyword>
<evidence type="ECO:0000313" key="21">
    <source>
        <dbReference type="Proteomes" id="UP000261600"/>
    </source>
</evidence>
<dbReference type="PROSITE" id="PS50053">
    <property type="entry name" value="UBIQUITIN_2"/>
    <property type="match status" value="1"/>
</dbReference>
<feature type="domain" description="Ubiquitin-like" evidence="19">
    <location>
        <begin position="1"/>
        <end position="66"/>
    </location>
</feature>
<dbReference type="GO" id="GO:0046872">
    <property type="term" value="F:metal ion binding"/>
    <property type="evidence" value="ECO:0007669"/>
    <property type="project" value="UniProtKB-KW"/>
</dbReference>
<dbReference type="PANTHER" id="PTHR13248">
    <property type="entry name" value="TRANSCRIPTION ELONGATION FACTOR B POLYPEPTIDE 2"/>
    <property type="match status" value="1"/>
</dbReference>
<keyword evidence="4" id="KW-0597">Phosphoprotein</keyword>
<evidence type="ECO:0000256" key="13">
    <source>
        <dbReference type="ARBA" id="ARBA00074516"/>
    </source>
</evidence>
<dbReference type="AlphaFoldDB" id="A0A3Q3IX64"/>
<dbReference type="InterPro" id="IPR029071">
    <property type="entry name" value="Ubiquitin-like_domsf"/>
</dbReference>
<evidence type="ECO:0000256" key="15">
    <source>
        <dbReference type="ARBA" id="ARBA00080438"/>
    </source>
</evidence>
<dbReference type="FunFam" id="3.10.20.90:FF:000108">
    <property type="entry name" value="Elongin-B"/>
    <property type="match status" value="1"/>
</dbReference>
<dbReference type="GO" id="GO:0070449">
    <property type="term" value="C:elongin complex"/>
    <property type="evidence" value="ECO:0007669"/>
    <property type="project" value="InterPro"/>
</dbReference>
<evidence type="ECO:0000256" key="2">
    <source>
        <dbReference type="ARBA" id="ARBA00004123"/>
    </source>
</evidence>
<evidence type="ECO:0000256" key="17">
    <source>
        <dbReference type="ARBA" id="ARBA00083653"/>
    </source>
</evidence>
<dbReference type="STRING" id="43700.ENSMALP00000010064"/>
<keyword evidence="5" id="KW-0479">Metal-binding</keyword>
<evidence type="ECO:0000256" key="6">
    <source>
        <dbReference type="ARBA" id="ARBA00022786"/>
    </source>
</evidence>
<evidence type="ECO:0000256" key="8">
    <source>
        <dbReference type="ARBA" id="ARBA00023015"/>
    </source>
</evidence>
<evidence type="ECO:0000256" key="16">
    <source>
        <dbReference type="ARBA" id="ARBA00081013"/>
    </source>
</evidence>
<dbReference type="Pfam" id="PF13359">
    <property type="entry name" value="DDE_Tnp_4"/>
    <property type="match status" value="1"/>
</dbReference>
<proteinExistence type="inferred from homology"/>
<dbReference type="GO" id="GO:0006368">
    <property type="term" value="P:transcription elongation by RNA polymerase II"/>
    <property type="evidence" value="ECO:0007669"/>
    <property type="project" value="InterPro"/>
</dbReference>
<evidence type="ECO:0000256" key="14">
    <source>
        <dbReference type="ARBA" id="ARBA00076690"/>
    </source>
</evidence>
<comment type="cofactor">
    <cofactor evidence="1">
        <name>a divalent metal cation</name>
        <dbReference type="ChEBI" id="CHEBI:60240"/>
    </cofactor>
</comment>
<evidence type="ECO:0000256" key="1">
    <source>
        <dbReference type="ARBA" id="ARBA00001968"/>
    </source>
</evidence>
<dbReference type="PANTHER" id="PTHR13248:SF4">
    <property type="entry name" value="ELONGIN B"/>
    <property type="match status" value="1"/>
</dbReference>
<reference evidence="20" key="2">
    <citation type="submission" date="2025-09" db="UniProtKB">
        <authorList>
            <consortium name="Ensembl"/>
        </authorList>
    </citation>
    <scope>IDENTIFICATION</scope>
</reference>
<dbReference type="SMART" id="SM00213">
    <property type="entry name" value="UBQ"/>
    <property type="match status" value="1"/>
</dbReference>
<keyword evidence="10" id="KW-0539">Nucleus</keyword>
<dbReference type="Pfam" id="PF00240">
    <property type="entry name" value="ubiquitin"/>
    <property type="match status" value="1"/>
</dbReference>
<evidence type="ECO:0000313" key="20">
    <source>
        <dbReference type="Ensembl" id="ENSMALP00000010064.1"/>
    </source>
</evidence>
<comment type="pathway">
    <text evidence="3">Protein modification; protein ubiquitination.</text>
</comment>
<dbReference type="SUPFAM" id="SSF54236">
    <property type="entry name" value="Ubiquitin-like"/>
    <property type="match status" value="1"/>
</dbReference>
<accession>A0A3Q3IX64</accession>
<dbReference type="Proteomes" id="UP000261600">
    <property type="component" value="Unplaced"/>
</dbReference>
<name>A0A3Q3IX64_MONAL</name>
<dbReference type="InterPro" id="IPR027806">
    <property type="entry name" value="HARBI1_dom"/>
</dbReference>
<comment type="subunit">
    <text evidence="18">Heterotrimer of an A (ELOA, ELOA2 or ELOA3P), ELOB and ELOC subunit. The elongin BC complex interacts with EPOP; leading to recruit the elongin BC complex to Polycomb group (PcG) target genes, thereby restricting excessive activity of the PRC2/EED-EZH2 complex. Component of multiple cullin-RING E3 ubiquitin-protein ligase complexes composed of Elongin BC (ELOB and ELOC), a cullin (either CUL2 or CUL5), a catalytic subunit (either RBX1 or RNF7/RBX2), as well as a substrate adapter protein that can be either ASB2, ASB9, ASB11, KLHDC2, KLHDC3, KLHDC10, APPBP2, FEM1A, FEM1B, FEM1C, LRR1, PCMTD1, SOCS1, SOCS2, SOCS5, SPSB1, SPSB3, ELOA, VHL, WSB1 or RAB40C. As part of the Elongin BC E3 ubiquitin ligase complex; interacts with NRBP1. May also interact with DCUN1D1, DCUN1D2, DCUN1D3 and DCUN1D5. May form oligomers as a KLHDC2/KLHDC3-ELOB-ELOC complex; this interaction is autoinhibitory for the E3 ligase complex as the substrate-binding site of KLHDC2/KLHDC3 is blocked in the oligomer.</text>
</comment>
<evidence type="ECO:0000256" key="18">
    <source>
        <dbReference type="ARBA" id="ARBA00093515"/>
    </source>
</evidence>
<evidence type="ECO:0000259" key="19">
    <source>
        <dbReference type="PROSITE" id="PS50053"/>
    </source>
</evidence>
<comment type="function">
    <text evidence="11">SIII, also known as elongin, is a general transcription elongation factor that increases the RNA polymerase II transcription elongation past template-encoded arresting sites. Subunit A is transcriptionally active and its transcription activity is strongly enhanced by binding to the dimeric complex of the SIII regulatory subunits B and C (elongin BC complex). In embryonic stem cells, the elongin BC complex is recruited by EPOP to Polycomb group (PcG) target genes in order generate genomic region that display both active and repressive chromatin properties, an important feature of pluripotent stem cells.</text>
</comment>
<comment type="similarity">
    <text evidence="12">Belongs to the Elongin B family.</text>
</comment>
<dbReference type="InterPro" id="IPR039049">
    <property type="entry name" value="ELOB"/>
</dbReference>
<dbReference type="Ensembl" id="ENSMALT00000010280.1">
    <property type="protein sequence ID" value="ENSMALP00000010064.1"/>
    <property type="gene ID" value="ENSMALG00000007167.1"/>
</dbReference>
<dbReference type="InterPro" id="IPR000626">
    <property type="entry name" value="Ubiquitin-like_dom"/>
</dbReference>
<evidence type="ECO:0000256" key="10">
    <source>
        <dbReference type="ARBA" id="ARBA00023242"/>
    </source>
</evidence>
<organism evidence="20 21">
    <name type="scientific">Monopterus albus</name>
    <name type="common">Swamp eel</name>
    <dbReference type="NCBI Taxonomy" id="43700"/>
    <lineage>
        <taxon>Eukaryota</taxon>
        <taxon>Metazoa</taxon>
        <taxon>Chordata</taxon>
        <taxon>Craniata</taxon>
        <taxon>Vertebrata</taxon>
        <taxon>Euteleostomi</taxon>
        <taxon>Actinopterygii</taxon>
        <taxon>Neopterygii</taxon>
        <taxon>Teleostei</taxon>
        <taxon>Neoteleostei</taxon>
        <taxon>Acanthomorphata</taxon>
        <taxon>Anabantaria</taxon>
        <taxon>Synbranchiformes</taxon>
        <taxon>Synbranchidae</taxon>
        <taxon>Monopterus</taxon>
    </lineage>
</organism>
<evidence type="ECO:0000256" key="5">
    <source>
        <dbReference type="ARBA" id="ARBA00022723"/>
    </source>
</evidence>
<keyword evidence="7" id="KW-0007">Acetylation</keyword>
<keyword evidence="8" id="KW-0805">Transcription regulation</keyword>
<comment type="subcellular location">
    <subcellularLocation>
        <location evidence="2">Nucleus</location>
    </subcellularLocation>
</comment>
<protein>
    <recommendedName>
        <fullName evidence="13">Elongin-B</fullName>
    </recommendedName>
    <alternativeName>
        <fullName evidence="16">Elongin 18 kDa subunit</fullName>
    </alternativeName>
    <alternativeName>
        <fullName evidence="14">RNA polymerase II transcription factor SIII subunit B</fullName>
    </alternativeName>
    <alternativeName>
        <fullName evidence="17">SIII p18</fullName>
    </alternativeName>
    <alternativeName>
        <fullName evidence="15">Transcription elongation factor B polypeptide 2</fullName>
    </alternativeName>
</protein>
<keyword evidence="6" id="KW-0833">Ubl conjugation pathway</keyword>
<dbReference type="Gene3D" id="3.10.20.90">
    <property type="entry name" value="Phosphatidylinositol 3-kinase Catalytic Subunit, Chain A, domain 1"/>
    <property type="match status" value="1"/>
</dbReference>
<keyword evidence="9" id="KW-0804">Transcription</keyword>